<dbReference type="SUPFAM" id="SSF54495">
    <property type="entry name" value="UBC-like"/>
    <property type="match status" value="1"/>
</dbReference>
<dbReference type="Pfam" id="PF00179">
    <property type="entry name" value="UQ_con"/>
    <property type="match status" value="1"/>
</dbReference>
<dbReference type="FunFam" id="3.10.110.10:FF:000037">
    <property type="entry name" value="ubiquitin-conjugating enzyme E2 27"/>
    <property type="match status" value="1"/>
</dbReference>
<dbReference type="RefSeq" id="XP_020047132.1">
    <property type="nucleotide sequence ID" value="XM_020190616.1"/>
</dbReference>
<dbReference type="EC" id="2.3.2.23" evidence="1"/>
<dbReference type="GeneID" id="30964252"/>
<keyword evidence="5 10" id="KW-0067">ATP-binding</keyword>
<evidence type="ECO:0000256" key="10">
    <source>
        <dbReference type="RuleBase" id="RU362109"/>
    </source>
</evidence>
<dbReference type="Gene3D" id="1.10.8.10">
    <property type="entry name" value="DNA helicase RuvA subunit, C-terminal domain"/>
    <property type="match status" value="1"/>
</dbReference>
<dbReference type="InterPro" id="IPR050113">
    <property type="entry name" value="Ub_conjugating_enzyme"/>
</dbReference>
<dbReference type="AlphaFoldDB" id="A0A1D2VGR4"/>
<gene>
    <name evidence="12" type="ORF">ASCRUDRAFT_35544</name>
</gene>
<dbReference type="PROSITE" id="PS50127">
    <property type="entry name" value="UBC_2"/>
    <property type="match status" value="1"/>
</dbReference>
<feature type="domain" description="UBC core" evidence="11">
    <location>
        <begin position="2"/>
        <end position="150"/>
    </location>
</feature>
<dbReference type="OrthoDB" id="9993688at2759"/>
<evidence type="ECO:0000259" key="11">
    <source>
        <dbReference type="PROSITE" id="PS50127"/>
    </source>
</evidence>
<evidence type="ECO:0000256" key="4">
    <source>
        <dbReference type="ARBA" id="ARBA00022786"/>
    </source>
</evidence>
<reference evidence="13" key="1">
    <citation type="submission" date="2016-05" db="EMBL/GenBank/DDBJ databases">
        <title>Comparative genomics of biotechnologically important yeasts.</title>
        <authorList>
            <consortium name="DOE Joint Genome Institute"/>
            <person name="Riley R."/>
            <person name="Haridas S."/>
            <person name="Wolfe K.H."/>
            <person name="Lopes M.R."/>
            <person name="Hittinger C.T."/>
            <person name="Goker M."/>
            <person name="Salamov A."/>
            <person name="Wisecaver J."/>
            <person name="Long T.M."/>
            <person name="Aerts A.L."/>
            <person name="Barry K."/>
            <person name="Choi C."/>
            <person name="Clum A."/>
            <person name="Coughlan A.Y."/>
            <person name="Deshpande S."/>
            <person name="Douglass A.P."/>
            <person name="Hanson S.J."/>
            <person name="Klenk H.-P."/>
            <person name="Labutti K."/>
            <person name="Lapidus A."/>
            <person name="Lindquist E."/>
            <person name="Lipzen A."/>
            <person name="Meier-Kolthoff J.P."/>
            <person name="Ohm R.A."/>
            <person name="Otillar R.P."/>
            <person name="Pangilinan J."/>
            <person name="Peng Y."/>
            <person name="Rokas A."/>
            <person name="Rosa C.A."/>
            <person name="Scheuner C."/>
            <person name="Sibirny A.A."/>
            <person name="Slot J.C."/>
            <person name="Stielow J.B."/>
            <person name="Sun H."/>
            <person name="Kurtzman C.P."/>
            <person name="Blackwell M."/>
            <person name="Grigoriev I.V."/>
            <person name="Jeffries T.W."/>
        </authorList>
    </citation>
    <scope>NUCLEOTIDE SEQUENCE [LARGE SCALE GENOMIC DNA]</scope>
    <source>
        <strain evidence="13">DSM 1968</strain>
    </source>
</reference>
<dbReference type="PANTHER" id="PTHR24067">
    <property type="entry name" value="UBIQUITIN-CONJUGATING ENZYME E2"/>
    <property type="match status" value="1"/>
</dbReference>
<dbReference type="PROSITE" id="PS00183">
    <property type="entry name" value="UBC_1"/>
    <property type="match status" value="1"/>
</dbReference>
<proteinExistence type="inferred from homology"/>
<dbReference type="GO" id="GO:0005524">
    <property type="term" value="F:ATP binding"/>
    <property type="evidence" value="ECO:0007669"/>
    <property type="project" value="UniProtKB-UniRule"/>
</dbReference>
<dbReference type="InterPro" id="IPR000608">
    <property type="entry name" value="UBC"/>
</dbReference>
<dbReference type="GO" id="GO:0070628">
    <property type="term" value="F:proteasome binding"/>
    <property type="evidence" value="ECO:0007669"/>
    <property type="project" value="EnsemblFungi"/>
</dbReference>
<keyword evidence="2" id="KW-0808">Transferase</keyword>
<evidence type="ECO:0000256" key="2">
    <source>
        <dbReference type="ARBA" id="ARBA00022679"/>
    </source>
</evidence>
<dbReference type="CDD" id="cd23800">
    <property type="entry name" value="UBCc_UBE2K"/>
    <property type="match status" value="1"/>
</dbReference>
<dbReference type="InterPro" id="IPR023313">
    <property type="entry name" value="UBQ-conjugating_AS"/>
</dbReference>
<keyword evidence="13" id="KW-1185">Reference proteome</keyword>
<dbReference type="Gene3D" id="3.10.110.10">
    <property type="entry name" value="Ubiquitin Conjugating Enzyme"/>
    <property type="match status" value="1"/>
</dbReference>
<evidence type="ECO:0000256" key="3">
    <source>
        <dbReference type="ARBA" id="ARBA00022741"/>
    </source>
</evidence>
<dbReference type="SMART" id="SM00212">
    <property type="entry name" value="UBCc"/>
    <property type="match status" value="1"/>
</dbReference>
<dbReference type="STRING" id="1344418.A0A1D2VGR4"/>
<keyword evidence="3 10" id="KW-0547">Nucleotide-binding</keyword>
<evidence type="ECO:0000256" key="8">
    <source>
        <dbReference type="ARBA" id="ARBA00077197"/>
    </source>
</evidence>
<dbReference type="GO" id="GO:0006511">
    <property type="term" value="P:ubiquitin-dependent protein catabolic process"/>
    <property type="evidence" value="ECO:0007669"/>
    <property type="project" value="EnsemblFungi"/>
</dbReference>
<sequence length="214" mass="24106">MIFSKRIYKELQAIEKDPYTKVSFSLVNPNDLTKLKGSFVGPPDTPYENGTFVVDIDVPSDYPFTPPKCKFDTKVYHPNISSQTGAICLDILSRTWSPIYTLESVLISLQQLLESPEPSDPQDAIVAEVYVKKKAEFDKTAREWTKKYATPKDTSPNSSNDELEYSGIEPATVEIFTSMGYPKDRVIQVLLDLDYKKINTSEDTKINSVFNALG</sequence>
<dbReference type="InParanoid" id="A0A1D2VGR4"/>
<dbReference type="GO" id="GO:0016050">
    <property type="term" value="P:vesicle organization"/>
    <property type="evidence" value="ECO:0007669"/>
    <property type="project" value="EnsemblFungi"/>
</dbReference>
<evidence type="ECO:0000313" key="12">
    <source>
        <dbReference type="EMBL" id="ODV60825.1"/>
    </source>
</evidence>
<feature type="active site" description="Glycyl thioester intermediate" evidence="9">
    <location>
        <position position="88"/>
    </location>
</feature>
<evidence type="ECO:0000313" key="13">
    <source>
        <dbReference type="Proteomes" id="UP000095038"/>
    </source>
</evidence>
<dbReference type="Pfam" id="PF09288">
    <property type="entry name" value="UBA_3"/>
    <property type="match status" value="1"/>
</dbReference>
<dbReference type="EMBL" id="KV454481">
    <property type="protein sequence ID" value="ODV60825.1"/>
    <property type="molecule type" value="Genomic_DNA"/>
</dbReference>
<keyword evidence="4 10" id="KW-0833">Ubl conjugation pathway</keyword>
<evidence type="ECO:0000256" key="5">
    <source>
        <dbReference type="ARBA" id="ARBA00022840"/>
    </source>
</evidence>
<accession>A0A1D2VGR4</accession>
<evidence type="ECO:0000256" key="9">
    <source>
        <dbReference type="PROSITE-ProRule" id="PRU10133"/>
    </source>
</evidence>
<organism evidence="12 13">
    <name type="scientific">Ascoidea rubescens DSM 1968</name>
    <dbReference type="NCBI Taxonomy" id="1344418"/>
    <lineage>
        <taxon>Eukaryota</taxon>
        <taxon>Fungi</taxon>
        <taxon>Dikarya</taxon>
        <taxon>Ascomycota</taxon>
        <taxon>Saccharomycotina</taxon>
        <taxon>Saccharomycetes</taxon>
        <taxon>Ascoideaceae</taxon>
        <taxon>Ascoidea</taxon>
    </lineage>
</organism>
<evidence type="ECO:0000256" key="7">
    <source>
        <dbReference type="ARBA" id="ARBA00072431"/>
    </source>
</evidence>
<comment type="pathway">
    <text evidence="6">Protein modification.</text>
</comment>
<evidence type="ECO:0000256" key="6">
    <source>
        <dbReference type="ARBA" id="ARBA00043952"/>
    </source>
</evidence>
<comment type="similarity">
    <text evidence="10">Belongs to the ubiquitin-conjugating enzyme family.</text>
</comment>
<dbReference type="CDD" id="cd14311">
    <property type="entry name" value="UBA_II_E2_UBC1"/>
    <property type="match status" value="1"/>
</dbReference>
<dbReference type="InterPro" id="IPR015368">
    <property type="entry name" value="UBA_C_fun"/>
</dbReference>
<dbReference type="Proteomes" id="UP000095038">
    <property type="component" value="Unassembled WGS sequence"/>
</dbReference>
<dbReference type="GO" id="GO:0036503">
    <property type="term" value="P:ERAD pathway"/>
    <property type="evidence" value="ECO:0007669"/>
    <property type="project" value="EnsemblFungi"/>
</dbReference>
<dbReference type="InterPro" id="IPR009060">
    <property type="entry name" value="UBA-like_sf"/>
</dbReference>
<dbReference type="GO" id="GO:0061631">
    <property type="term" value="F:ubiquitin conjugating enzyme activity"/>
    <property type="evidence" value="ECO:0007669"/>
    <property type="project" value="UniProtKB-EC"/>
</dbReference>
<protein>
    <recommendedName>
        <fullName evidence="7">Ubiquitin-conjugating enzyme E2 1</fullName>
        <ecNumber evidence="1">2.3.2.23</ecNumber>
    </recommendedName>
    <alternativeName>
        <fullName evidence="8">E2 ubiquitin-conjugating enzyme 1</fullName>
    </alternativeName>
</protein>
<dbReference type="FunCoup" id="A0A1D2VGR4">
    <property type="interactions" value="1186"/>
</dbReference>
<evidence type="ECO:0000256" key="1">
    <source>
        <dbReference type="ARBA" id="ARBA00012486"/>
    </source>
</evidence>
<name>A0A1D2VGR4_9ASCO</name>
<dbReference type="InterPro" id="IPR016135">
    <property type="entry name" value="UBQ-conjugating_enzyme/RWD"/>
</dbReference>
<dbReference type="SUPFAM" id="SSF46934">
    <property type="entry name" value="UBA-like"/>
    <property type="match status" value="1"/>
</dbReference>